<dbReference type="RefSeq" id="WP_168145997.1">
    <property type="nucleotide sequence ID" value="NZ_JAAVXB010000001.1"/>
</dbReference>
<feature type="transmembrane region" description="Helical" evidence="1">
    <location>
        <begin position="5"/>
        <end position="26"/>
    </location>
</feature>
<accession>A0A969W9A6</accession>
<feature type="transmembrane region" description="Helical" evidence="1">
    <location>
        <begin position="38"/>
        <end position="56"/>
    </location>
</feature>
<proteinExistence type="predicted"/>
<organism evidence="2 3">
    <name type="scientific">Solimonas marina</name>
    <dbReference type="NCBI Taxonomy" id="2714601"/>
    <lineage>
        <taxon>Bacteria</taxon>
        <taxon>Pseudomonadati</taxon>
        <taxon>Pseudomonadota</taxon>
        <taxon>Gammaproteobacteria</taxon>
        <taxon>Nevskiales</taxon>
        <taxon>Nevskiaceae</taxon>
        <taxon>Solimonas</taxon>
    </lineage>
</organism>
<evidence type="ECO:0000256" key="1">
    <source>
        <dbReference type="SAM" id="Phobius"/>
    </source>
</evidence>
<dbReference type="InterPro" id="IPR016833">
    <property type="entry name" value="Put_Na-Bile_cotransptr"/>
</dbReference>
<name>A0A969W9A6_9GAMM</name>
<dbReference type="AlphaFoldDB" id="A0A969W9A6"/>
<feature type="transmembrane region" description="Helical" evidence="1">
    <location>
        <begin position="68"/>
        <end position="87"/>
    </location>
</feature>
<dbReference type="EMBL" id="JAAVXB010000001">
    <property type="protein sequence ID" value="NKF20730.1"/>
    <property type="molecule type" value="Genomic_DNA"/>
</dbReference>
<gene>
    <name evidence="2" type="ORF">G7Y82_00275</name>
</gene>
<dbReference type="Gene3D" id="1.20.1530.20">
    <property type="match status" value="1"/>
</dbReference>
<dbReference type="Pfam" id="PF13593">
    <property type="entry name" value="SBF_like"/>
    <property type="match status" value="1"/>
</dbReference>
<feature type="transmembrane region" description="Helical" evidence="1">
    <location>
        <begin position="229"/>
        <end position="248"/>
    </location>
</feature>
<dbReference type="GO" id="GO:0005886">
    <property type="term" value="C:plasma membrane"/>
    <property type="evidence" value="ECO:0007669"/>
    <property type="project" value="TreeGrafter"/>
</dbReference>
<dbReference type="PANTHER" id="PTHR18640">
    <property type="entry name" value="SOLUTE CARRIER FAMILY 10 MEMBER 7"/>
    <property type="match status" value="1"/>
</dbReference>
<keyword evidence="1" id="KW-0812">Transmembrane</keyword>
<keyword evidence="1" id="KW-1133">Transmembrane helix</keyword>
<keyword evidence="1" id="KW-0472">Membrane</keyword>
<keyword evidence="3" id="KW-1185">Reference proteome</keyword>
<dbReference type="InterPro" id="IPR038770">
    <property type="entry name" value="Na+/solute_symporter_sf"/>
</dbReference>
<protein>
    <submittedName>
        <fullName evidence="2">Bile acid:sodium symporter</fullName>
    </submittedName>
</protein>
<feature type="transmembrane region" description="Helical" evidence="1">
    <location>
        <begin position="130"/>
        <end position="153"/>
    </location>
</feature>
<dbReference type="Proteomes" id="UP000653472">
    <property type="component" value="Unassembled WGS sequence"/>
</dbReference>
<sequence length="325" mass="34447">MRIPFLDGFLASMLGAICIAALFPQLGVSGGALHLDHVTQVGVALVFLLSGAGLSVDRLKAGAANWRLHLFVQSFTFIVFPLIGLAVTALVGRWLPRELVIGFFYLCALPSTVSSSIAMTSMAHGNIAGAVFNATLSSLIGMVLTPLYISLFLSTAAHGAPLSDQFVKIGEQLFLPFVVGQLLRPWVGDWIAKHKTSVGKVDRTVIVLIVFNAFSDATAAGIWTRYGVTPLLLTALFAAALLAVVLTLTRFTAERLHFGIEDEIAAVFCGSKKSLAAGAPMAALIFGSGGALGLIMLPIMLYHQIQLITCSVIARRYAARPGVAH</sequence>
<reference evidence="2" key="1">
    <citation type="submission" date="2020-03" db="EMBL/GenBank/DDBJ databases">
        <title>Solimonas marina sp. nov., isolated from deep seawater of the Pacific Ocean.</title>
        <authorList>
            <person name="Liu X."/>
            <person name="Lai Q."/>
            <person name="Sun F."/>
            <person name="Gai Y."/>
            <person name="Li G."/>
            <person name="Shao Z."/>
        </authorList>
    </citation>
    <scope>NUCLEOTIDE SEQUENCE</scope>
    <source>
        <strain evidence="2">C16B3</strain>
    </source>
</reference>
<evidence type="ECO:0000313" key="3">
    <source>
        <dbReference type="Proteomes" id="UP000653472"/>
    </source>
</evidence>
<comment type="caution">
    <text evidence="2">The sequence shown here is derived from an EMBL/GenBank/DDBJ whole genome shotgun (WGS) entry which is preliminary data.</text>
</comment>
<feature type="transmembrane region" description="Helical" evidence="1">
    <location>
        <begin position="204"/>
        <end position="223"/>
    </location>
</feature>
<dbReference type="PIRSF" id="PIRSF026166">
    <property type="entry name" value="UCP026166"/>
    <property type="match status" value="1"/>
</dbReference>
<evidence type="ECO:0000313" key="2">
    <source>
        <dbReference type="EMBL" id="NKF20730.1"/>
    </source>
</evidence>
<feature type="transmembrane region" description="Helical" evidence="1">
    <location>
        <begin position="99"/>
        <end position="118"/>
    </location>
</feature>
<dbReference type="PANTHER" id="PTHR18640:SF5">
    <property type="entry name" value="SODIUM_BILE ACID COTRANSPORTER 7"/>
    <property type="match status" value="1"/>
</dbReference>
<feature type="transmembrane region" description="Helical" evidence="1">
    <location>
        <begin position="281"/>
        <end position="302"/>
    </location>
</feature>